<sequence>MREPDRHLLIRTTWDDRAVYFHNVYAPVEDNQRATYQRQLSCRLRQVVLPRADHTRPQSPRHDDDPFLGLAGYGGGRRLGCYAHSVAAGPHQLYIGLQINSIPKVPPTAPQVVAPRQGHGSRHPARLVLRANSTAFAFAKIHDPPLWAPLVVNNSPTASKLPAVRRTLLTFYGMARLQRLLGFSWTSSTRFGTMSGPPGLKCPWTGAYSTLQTSTRH</sequence>
<accession>A0A485K6N4</accession>
<keyword evidence="3" id="KW-1185">Reference proteome</keyword>
<dbReference type="Proteomes" id="UP000332933">
    <property type="component" value="Unassembled WGS sequence"/>
</dbReference>
<dbReference type="AlphaFoldDB" id="A0A485K6N4"/>
<organism evidence="2 3">
    <name type="scientific">Aphanomyces stellatus</name>
    <dbReference type="NCBI Taxonomy" id="120398"/>
    <lineage>
        <taxon>Eukaryota</taxon>
        <taxon>Sar</taxon>
        <taxon>Stramenopiles</taxon>
        <taxon>Oomycota</taxon>
        <taxon>Saprolegniomycetes</taxon>
        <taxon>Saprolegniales</taxon>
        <taxon>Verrucalvaceae</taxon>
        <taxon>Aphanomyces</taxon>
    </lineage>
</organism>
<dbReference type="EMBL" id="VJMH01000003">
    <property type="protein sequence ID" value="KAF0720742.1"/>
    <property type="molecule type" value="Genomic_DNA"/>
</dbReference>
<reference evidence="1" key="2">
    <citation type="submission" date="2019-06" db="EMBL/GenBank/DDBJ databases">
        <title>Genomics analysis of Aphanomyces spp. identifies a new class of oomycete effector associated with host adaptation.</title>
        <authorList>
            <person name="Gaulin E."/>
        </authorList>
    </citation>
    <scope>NUCLEOTIDE SEQUENCE</scope>
    <source>
        <strain evidence="1">CBS 578.67</strain>
    </source>
</reference>
<gene>
    <name evidence="2" type="primary">Aste57867_84</name>
    <name evidence="1" type="ORF">As57867_000084</name>
    <name evidence="2" type="ORF">ASTE57867_84</name>
</gene>
<evidence type="ECO:0000313" key="2">
    <source>
        <dbReference type="EMBL" id="VFT77310.1"/>
    </source>
</evidence>
<name>A0A485K6N4_9STRA</name>
<reference evidence="2 3" key="1">
    <citation type="submission" date="2019-03" db="EMBL/GenBank/DDBJ databases">
        <authorList>
            <person name="Gaulin E."/>
            <person name="Dumas B."/>
        </authorList>
    </citation>
    <scope>NUCLEOTIDE SEQUENCE [LARGE SCALE GENOMIC DNA]</scope>
    <source>
        <strain evidence="2">CBS 568.67</strain>
    </source>
</reference>
<protein>
    <submittedName>
        <fullName evidence="2">Aste57867_84 protein</fullName>
    </submittedName>
</protein>
<dbReference type="EMBL" id="CAADRA010000003">
    <property type="protein sequence ID" value="VFT77310.1"/>
    <property type="molecule type" value="Genomic_DNA"/>
</dbReference>
<evidence type="ECO:0000313" key="3">
    <source>
        <dbReference type="Proteomes" id="UP000332933"/>
    </source>
</evidence>
<proteinExistence type="predicted"/>
<evidence type="ECO:0000313" key="1">
    <source>
        <dbReference type="EMBL" id="KAF0720742.1"/>
    </source>
</evidence>